<reference evidence="1 2" key="1">
    <citation type="submission" date="2019-02" db="EMBL/GenBank/DDBJ databases">
        <title>Deep-cultivation of Planctomycetes and their phenomic and genomic characterization uncovers novel biology.</title>
        <authorList>
            <person name="Wiegand S."/>
            <person name="Jogler M."/>
            <person name="Boedeker C."/>
            <person name="Pinto D."/>
            <person name="Vollmers J."/>
            <person name="Rivas-Marin E."/>
            <person name="Kohn T."/>
            <person name="Peeters S.H."/>
            <person name="Heuer A."/>
            <person name="Rast P."/>
            <person name="Oberbeckmann S."/>
            <person name="Bunk B."/>
            <person name="Jeske O."/>
            <person name="Meyerdierks A."/>
            <person name="Storesund J.E."/>
            <person name="Kallscheuer N."/>
            <person name="Luecker S."/>
            <person name="Lage O.M."/>
            <person name="Pohl T."/>
            <person name="Merkel B.J."/>
            <person name="Hornburger P."/>
            <person name="Mueller R.-W."/>
            <person name="Bruemmer F."/>
            <person name="Labrenz M."/>
            <person name="Spormann A.M."/>
            <person name="Op den Camp H."/>
            <person name="Overmann J."/>
            <person name="Amann R."/>
            <person name="Jetten M.S.M."/>
            <person name="Mascher T."/>
            <person name="Medema M.H."/>
            <person name="Devos D.P."/>
            <person name="Kaster A.-K."/>
            <person name="Ovreas L."/>
            <person name="Rohde M."/>
            <person name="Galperin M.Y."/>
            <person name="Jogler C."/>
        </authorList>
    </citation>
    <scope>NUCLEOTIDE SEQUENCE [LARGE SCALE GENOMIC DNA]</scope>
    <source>
        <strain evidence="1 2">CA12</strain>
    </source>
</reference>
<dbReference type="Proteomes" id="UP000318741">
    <property type="component" value="Chromosome"/>
</dbReference>
<gene>
    <name evidence="1" type="ORF">CA12_11150</name>
</gene>
<dbReference type="EMBL" id="CP036265">
    <property type="protein sequence ID" value="QDT15035.1"/>
    <property type="molecule type" value="Genomic_DNA"/>
</dbReference>
<sequence length="291" mass="33387">MTTTLARGAPPLVPSLLVLQPMLGPIVGWLRRDGFDPEAVLVAAAARLRERGRNLPEPLRNRYLTTVLAGEFLARWVKKNDGRTTRDWIEDGKVVDEAGYDEQLRPFEYAVVLTCDERAFDRQIDKLVRRSEADRSNLHYGDRSGFAAYSAQSTLLLANRMLKNFKPSYRRAERHAVNYLLKTAASAYLHRCAKETDFASGEILRHLKRSKKVSRRSVVAYKLVYCPANLVYEERKWLRERYGWKDSVARAQVQEVACLLGYESAAALSRKFYRMRGWAKSAAERREEAGR</sequence>
<name>A0A517P6N7_9PLAN</name>
<organism evidence="1 2">
    <name type="scientific">Alienimonas californiensis</name>
    <dbReference type="NCBI Taxonomy" id="2527989"/>
    <lineage>
        <taxon>Bacteria</taxon>
        <taxon>Pseudomonadati</taxon>
        <taxon>Planctomycetota</taxon>
        <taxon>Planctomycetia</taxon>
        <taxon>Planctomycetales</taxon>
        <taxon>Planctomycetaceae</taxon>
        <taxon>Alienimonas</taxon>
    </lineage>
</organism>
<evidence type="ECO:0000313" key="2">
    <source>
        <dbReference type="Proteomes" id="UP000318741"/>
    </source>
</evidence>
<protein>
    <submittedName>
        <fullName evidence="1">Uncharacterized protein</fullName>
    </submittedName>
</protein>
<accession>A0A517P6N7</accession>
<proteinExistence type="predicted"/>
<keyword evidence="2" id="KW-1185">Reference proteome</keyword>
<dbReference type="AlphaFoldDB" id="A0A517P6N7"/>
<dbReference type="RefSeq" id="WP_145357875.1">
    <property type="nucleotide sequence ID" value="NZ_CP036265.1"/>
</dbReference>
<dbReference type="KEGG" id="acaf:CA12_11150"/>
<evidence type="ECO:0000313" key="1">
    <source>
        <dbReference type="EMBL" id="QDT15035.1"/>
    </source>
</evidence>